<feature type="region of interest" description="Disordered" evidence="1">
    <location>
        <begin position="1"/>
        <end position="20"/>
    </location>
</feature>
<dbReference type="AlphaFoldDB" id="A0AAE1JR48"/>
<evidence type="ECO:0000313" key="3">
    <source>
        <dbReference type="Proteomes" id="UP001293593"/>
    </source>
</evidence>
<protein>
    <submittedName>
        <fullName evidence="2">Uncharacterized protein</fullName>
    </submittedName>
</protein>
<name>A0AAE1JR48_9FABA</name>
<gene>
    <name evidence="2" type="ORF">QN277_018256</name>
</gene>
<sequence>MIAYLEHSVQKTDKESRPDNDSIIDFFEVLNLQGTVDCAPNDMACKDFEGLQSVKPLALIRPTANDNNHSGSQSSGLVVNSNDYCSRQQPLN</sequence>
<dbReference type="Proteomes" id="UP001293593">
    <property type="component" value="Unassembled WGS sequence"/>
</dbReference>
<dbReference type="EMBL" id="JAWXYG010000004">
    <property type="protein sequence ID" value="KAK4275121.1"/>
    <property type="molecule type" value="Genomic_DNA"/>
</dbReference>
<evidence type="ECO:0000256" key="1">
    <source>
        <dbReference type="SAM" id="MobiDB-lite"/>
    </source>
</evidence>
<accession>A0AAE1JR48</accession>
<feature type="compositionally biased region" description="Basic and acidic residues" evidence="1">
    <location>
        <begin position="8"/>
        <end position="20"/>
    </location>
</feature>
<reference evidence="2" key="1">
    <citation type="submission" date="2023-10" db="EMBL/GenBank/DDBJ databases">
        <title>Chromosome-level genome of the transformable northern wattle, Acacia crassicarpa.</title>
        <authorList>
            <person name="Massaro I."/>
            <person name="Sinha N.R."/>
            <person name="Poethig S."/>
            <person name="Leichty A.R."/>
        </authorList>
    </citation>
    <scope>NUCLEOTIDE SEQUENCE</scope>
    <source>
        <strain evidence="2">Acra3RX</strain>
        <tissue evidence="2">Leaf</tissue>
    </source>
</reference>
<proteinExistence type="predicted"/>
<feature type="region of interest" description="Disordered" evidence="1">
    <location>
        <begin position="62"/>
        <end position="92"/>
    </location>
</feature>
<keyword evidence="3" id="KW-1185">Reference proteome</keyword>
<evidence type="ECO:0000313" key="2">
    <source>
        <dbReference type="EMBL" id="KAK4275121.1"/>
    </source>
</evidence>
<comment type="caution">
    <text evidence="2">The sequence shown here is derived from an EMBL/GenBank/DDBJ whole genome shotgun (WGS) entry which is preliminary data.</text>
</comment>
<organism evidence="2 3">
    <name type="scientific">Acacia crassicarpa</name>
    <name type="common">northern wattle</name>
    <dbReference type="NCBI Taxonomy" id="499986"/>
    <lineage>
        <taxon>Eukaryota</taxon>
        <taxon>Viridiplantae</taxon>
        <taxon>Streptophyta</taxon>
        <taxon>Embryophyta</taxon>
        <taxon>Tracheophyta</taxon>
        <taxon>Spermatophyta</taxon>
        <taxon>Magnoliopsida</taxon>
        <taxon>eudicotyledons</taxon>
        <taxon>Gunneridae</taxon>
        <taxon>Pentapetalae</taxon>
        <taxon>rosids</taxon>
        <taxon>fabids</taxon>
        <taxon>Fabales</taxon>
        <taxon>Fabaceae</taxon>
        <taxon>Caesalpinioideae</taxon>
        <taxon>mimosoid clade</taxon>
        <taxon>Acacieae</taxon>
        <taxon>Acacia</taxon>
    </lineage>
</organism>
<feature type="compositionally biased region" description="Polar residues" evidence="1">
    <location>
        <begin position="64"/>
        <end position="92"/>
    </location>
</feature>